<dbReference type="GO" id="GO:0001682">
    <property type="term" value="P:tRNA 5'-leader removal"/>
    <property type="evidence" value="ECO:0007669"/>
    <property type="project" value="InterPro"/>
</dbReference>
<dbReference type="GO" id="GO:0000447">
    <property type="term" value="P:endonucleolytic cleavage in ITS1 to separate SSU-rRNA from 5.8S rRNA and LSU-rRNA from tricistronic rRNA transcript (SSU-rRNA, 5.8S rRNA, LSU-rRNA)"/>
    <property type="evidence" value="ECO:0007669"/>
    <property type="project" value="TreeGrafter"/>
</dbReference>
<dbReference type="Pfam" id="PF08584">
    <property type="entry name" value="Ribonuc_P_40"/>
    <property type="match status" value="1"/>
</dbReference>
<reference evidence="2" key="1">
    <citation type="submission" date="2020-11" db="EMBL/GenBank/DDBJ databases">
        <authorList>
            <consortium name="DOE Joint Genome Institute"/>
            <person name="Ahrendt S."/>
            <person name="Riley R."/>
            <person name="Andreopoulos W."/>
            <person name="Labutti K."/>
            <person name="Pangilinan J."/>
            <person name="Ruiz-Duenas F.J."/>
            <person name="Barrasa J.M."/>
            <person name="Sanchez-Garcia M."/>
            <person name="Camarero S."/>
            <person name="Miyauchi S."/>
            <person name="Serrano A."/>
            <person name="Linde D."/>
            <person name="Babiker R."/>
            <person name="Drula E."/>
            <person name="Ayuso-Fernandez I."/>
            <person name="Pacheco R."/>
            <person name="Padilla G."/>
            <person name="Ferreira P."/>
            <person name="Barriuso J."/>
            <person name="Kellner H."/>
            <person name="Castanera R."/>
            <person name="Alfaro M."/>
            <person name="Ramirez L."/>
            <person name="Pisabarro A.G."/>
            <person name="Kuo A."/>
            <person name="Tritt A."/>
            <person name="Lipzen A."/>
            <person name="He G."/>
            <person name="Yan M."/>
            <person name="Ng V."/>
            <person name="Cullen D."/>
            <person name="Martin F."/>
            <person name="Rosso M.-N."/>
            <person name="Henrissat B."/>
            <person name="Hibbett D."/>
            <person name="Martinez A.T."/>
            <person name="Grigoriev I.V."/>
        </authorList>
    </citation>
    <scope>NUCLEOTIDE SEQUENCE</scope>
    <source>
        <strain evidence="2">CIRM-BRFM 674</strain>
    </source>
</reference>
<protein>
    <submittedName>
        <fullName evidence="2">Uncharacterized protein</fullName>
    </submittedName>
</protein>
<dbReference type="GO" id="GO:0000171">
    <property type="term" value="F:ribonuclease MRP activity"/>
    <property type="evidence" value="ECO:0007669"/>
    <property type="project" value="TreeGrafter"/>
</dbReference>
<dbReference type="GO" id="GO:0030681">
    <property type="term" value="C:multimeric ribonuclease P complex"/>
    <property type="evidence" value="ECO:0007669"/>
    <property type="project" value="TreeGrafter"/>
</dbReference>
<evidence type="ECO:0000313" key="2">
    <source>
        <dbReference type="EMBL" id="KAF9485445.1"/>
    </source>
</evidence>
<evidence type="ECO:0000313" key="3">
    <source>
        <dbReference type="Proteomes" id="UP000807469"/>
    </source>
</evidence>
<feature type="region of interest" description="Disordered" evidence="1">
    <location>
        <begin position="210"/>
        <end position="231"/>
    </location>
</feature>
<dbReference type="GO" id="GO:0000172">
    <property type="term" value="C:ribonuclease MRP complex"/>
    <property type="evidence" value="ECO:0007669"/>
    <property type="project" value="TreeGrafter"/>
</dbReference>
<dbReference type="EMBL" id="MU155135">
    <property type="protein sequence ID" value="KAF9485445.1"/>
    <property type="molecule type" value="Genomic_DNA"/>
</dbReference>
<organism evidence="2 3">
    <name type="scientific">Pholiota conissans</name>
    <dbReference type="NCBI Taxonomy" id="109636"/>
    <lineage>
        <taxon>Eukaryota</taxon>
        <taxon>Fungi</taxon>
        <taxon>Dikarya</taxon>
        <taxon>Basidiomycota</taxon>
        <taxon>Agaricomycotina</taxon>
        <taxon>Agaricomycetes</taxon>
        <taxon>Agaricomycetidae</taxon>
        <taxon>Agaricales</taxon>
        <taxon>Agaricineae</taxon>
        <taxon>Strophariaceae</taxon>
        <taxon>Pholiota</taxon>
    </lineage>
</organism>
<accession>A0A9P5ZEZ4</accession>
<keyword evidence="3" id="KW-1185">Reference proteome</keyword>
<gene>
    <name evidence="2" type="ORF">BDN70DRAFT_910091</name>
</gene>
<comment type="caution">
    <text evidence="2">The sequence shown here is derived from an EMBL/GenBank/DDBJ whole genome shotgun (WGS) entry which is preliminary data.</text>
</comment>
<dbReference type="OrthoDB" id="63112at2759"/>
<dbReference type="PANTHER" id="PTHR15396">
    <property type="entry name" value="RIBONUCLEASE P PROTEIN SUBUNIT P40"/>
    <property type="match status" value="1"/>
</dbReference>
<evidence type="ECO:0000256" key="1">
    <source>
        <dbReference type="SAM" id="MobiDB-lite"/>
    </source>
</evidence>
<sequence length="400" mass="43749">MNPSSPKRRVKVTSGSLPSSKIHMLAACHPFSQQLDIVFPTPTDPSFCAALERLETGYGKGKAKLSDVVNGASTFVNSGSNLLAVSANRHSEDSWCIDPRGHLTLSASKETYERLGLVGKSLPFKGHEDIHIIDIPLHHNAHSPALQARIKAAMEIWDRGVPSNLGNADEACDVVYCSNDREATQPNPFQDGRWHIVQCTKNELQDVHVPVPSLSSQPPLPTKAKIKDDDVAEKADDWRRQTQSLFEWVGMACLGAQRLNANDRVDPYVALYTPPTPSRVQNVTHLRWRGLLSPNFVQDVMNTVVQNLQVPIPDDPSKIPHFVSVSAHALTSAPVSYIPYTQKVSADSSGGLHPPIPGKVPLKVPSAAGEDTWCVILERQGDGVRWCLAESLGPEDARWG</sequence>
<dbReference type="GO" id="GO:0004526">
    <property type="term" value="F:ribonuclease P activity"/>
    <property type="evidence" value="ECO:0007669"/>
    <property type="project" value="TreeGrafter"/>
</dbReference>
<dbReference type="AlphaFoldDB" id="A0A9P5ZEZ4"/>
<name>A0A9P5ZEZ4_9AGAR</name>
<proteinExistence type="predicted"/>
<dbReference type="Proteomes" id="UP000807469">
    <property type="component" value="Unassembled WGS sequence"/>
</dbReference>
<dbReference type="InterPro" id="IPR013893">
    <property type="entry name" value="RNase_P_Rpp40"/>
</dbReference>
<dbReference type="PANTHER" id="PTHR15396:SF1">
    <property type="entry name" value="RIBONUCLEASE P PROTEIN SUBUNIT P40"/>
    <property type="match status" value="1"/>
</dbReference>